<keyword evidence="2" id="KW-1185">Reference proteome</keyword>
<evidence type="ECO:0000313" key="1">
    <source>
        <dbReference type="EMBL" id="CAG8784393.1"/>
    </source>
</evidence>
<gene>
    <name evidence="1" type="ORF">CPELLU_LOCUS16583</name>
</gene>
<protein>
    <submittedName>
        <fullName evidence="1">9107_t:CDS:1</fullName>
    </submittedName>
</protein>
<proteinExistence type="predicted"/>
<organism evidence="1 2">
    <name type="scientific">Cetraspora pellucida</name>
    <dbReference type="NCBI Taxonomy" id="1433469"/>
    <lineage>
        <taxon>Eukaryota</taxon>
        <taxon>Fungi</taxon>
        <taxon>Fungi incertae sedis</taxon>
        <taxon>Mucoromycota</taxon>
        <taxon>Glomeromycotina</taxon>
        <taxon>Glomeromycetes</taxon>
        <taxon>Diversisporales</taxon>
        <taxon>Gigasporaceae</taxon>
        <taxon>Cetraspora</taxon>
    </lineage>
</organism>
<name>A0A9N9JIV1_9GLOM</name>
<dbReference type="Proteomes" id="UP000789759">
    <property type="component" value="Unassembled WGS sequence"/>
</dbReference>
<sequence length="59" mass="7047">MAGKTRTLLEAMFNVFNLNGENAFLKHWRDIKKPANWCRMPNPLRHRQNFMFSDVLRLA</sequence>
<reference evidence="1" key="1">
    <citation type="submission" date="2021-06" db="EMBL/GenBank/DDBJ databases">
        <authorList>
            <person name="Kallberg Y."/>
            <person name="Tangrot J."/>
            <person name="Rosling A."/>
        </authorList>
    </citation>
    <scope>NUCLEOTIDE SEQUENCE</scope>
    <source>
        <strain evidence="1">FL966</strain>
    </source>
</reference>
<dbReference type="AlphaFoldDB" id="A0A9N9JIV1"/>
<dbReference type="EMBL" id="CAJVQA010024962">
    <property type="protein sequence ID" value="CAG8784393.1"/>
    <property type="molecule type" value="Genomic_DNA"/>
</dbReference>
<feature type="non-terminal residue" evidence="1">
    <location>
        <position position="59"/>
    </location>
</feature>
<accession>A0A9N9JIV1</accession>
<dbReference type="OrthoDB" id="2414281at2759"/>
<evidence type="ECO:0000313" key="2">
    <source>
        <dbReference type="Proteomes" id="UP000789759"/>
    </source>
</evidence>
<comment type="caution">
    <text evidence="1">The sequence shown here is derived from an EMBL/GenBank/DDBJ whole genome shotgun (WGS) entry which is preliminary data.</text>
</comment>